<dbReference type="EMBL" id="AJVK01059262">
    <property type="status" value="NOT_ANNOTATED_CDS"/>
    <property type="molecule type" value="Genomic_DNA"/>
</dbReference>
<protein>
    <submittedName>
        <fullName evidence="2">Uncharacterized protein</fullName>
    </submittedName>
</protein>
<feature type="compositionally biased region" description="Low complexity" evidence="1">
    <location>
        <begin position="154"/>
        <end position="165"/>
    </location>
</feature>
<sequence length="605" mass="67160">MNRAKHMRALMLVLPYNTKNLPSENLEDLYTRPPVTKVIPSEAKPPVVQKKPTRHPEIVSKIDEYAATTYHPKTKQRKTQKPDVVVTTFHPKTVPAFTADPTVPTKATTVEQKSKYSSHYSAEVANFEEKSKPPMRENVVDLLAAIGLTPDNSPTTTTTPTPTTTKQPKLTPELEELLKSFGFLQNQGQKEVENDGQIAQEETRSASFASQPFKPLPDSLAKQDYRQILSAPIQSDDFVAFKPIPKDTAKALNDDNREFFRALGLIAEPHEPEEISTDKPTSKEPRMIKMPEIDADLPLPNNMLQALDKVGIVRKPTTTQKQEESTTILPVSSTTTSSTTTTTTTTRTSRASRTTTTTSKPSTTTITPRNHRPVRVSSRARVFSLPEKDMQVPKKITIPTRNSKQKAIEVTQEDLDHLHYLLDTIQKLDKLNASIAGNTSQSKVKYDAKTLLGIGPDPVSHVELELAKNEVKRQKEEQKRQTDDAVTTSPEPVRFSLNLTDSGDSTPDEASDTTAKLPDLSSSSDTSSSTTTTTSTFLPPLLLAESFPGLDPVTEKPLPPPRRTGFYFLTDWNSFLEVEGDKEKVEIRFQPQAGDPSRFLPITVP</sequence>
<proteinExistence type="predicted"/>
<keyword evidence="3" id="KW-1185">Reference proteome</keyword>
<evidence type="ECO:0000313" key="2">
    <source>
        <dbReference type="EnsemblMetazoa" id="PPAI007006-PA"/>
    </source>
</evidence>
<dbReference type="Proteomes" id="UP000092462">
    <property type="component" value="Unassembled WGS sequence"/>
</dbReference>
<feature type="region of interest" description="Disordered" evidence="1">
    <location>
        <begin position="471"/>
        <end position="537"/>
    </location>
</feature>
<reference evidence="2" key="1">
    <citation type="submission" date="2022-08" db="UniProtKB">
        <authorList>
            <consortium name="EnsemblMetazoa"/>
        </authorList>
    </citation>
    <scope>IDENTIFICATION</scope>
    <source>
        <strain evidence="2">Israel</strain>
    </source>
</reference>
<evidence type="ECO:0000256" key="1">
    <source>
        <dbReference type="SAM" id="MobiDB-lite"/>
    </source>
</evidence>
<dbReference type="VEuPathDB" id="VectorBase:PPAI007006"/>
<feature type="region of interest" description="Disordered" evidence="1">
    <location>
        <begin position="148"/>
        <end position="168"/>
    </location>
</feature>
<dbReference type="AlphaFoldDB" id="A0A1B0DG45"/>
<organism evidence="2 3">
    <name type="scientific">Phlebotomus papatasi</name>
    <name type="common">Sandfly</name>
    <dbReference type="NCBI Taxonomy" id="29031"/>
    <lineage>
        <taxon>Eukaryota</taxon>
        <taxon>Metazoa</taxon>
        <taxon>Ecdysozoa</taxon>
        <taxon>Arthropoda</taxon>
        <taxon>Hexapoda</taxon>
        <taxon>Insecta</taxon>
        <taxon>Pterygota</taxon>
        <taxon>Neoptera</taxon>
        <taxon>Endopterygota</taxon>
        <taxon>Diptera</taxon>
        <taxon>Nematocera</taxon>
        <taxon>Psychodoidea</taxon>
        <taxon>Psychodidae</taxon>
        <taxon>Phlebotomus</taxon>
        <taxon>Phlebotomus</taxon>
    </lineage>
</organism>
<feature type="compositionally biased region" description="Low complexity" evidence="1">
    <location>
        <begin position="325"/>
        <end position="368"/>
    </location>
</feature>
<evidence type="ECO:0000313" key="3">
    <source>
        <dbReference type="Proteomes" id="UP000092462"/>
    </source>
</evidence>
<dbReference type="VEuPathDB" id="VectorBase:PPAPM1_004192"/>
<dbReference type="EnsemblMetazoa" id="PPAI007006-RA">
    <property type="protein sequence ID" value="PPAI007006-PA"/>
    <property type="gene ID" value="PPAI007006"/>
</dbReference>
<feature type="compositionally biased region" description="Low complexity" evidence="1">
    <location>
        <begin position="521"/>
        <end position="536"/>
    </location>
</feature>
<feature type="region of interest" description="Disordered" evidence="1">
    <location>
        <begin position="315"/>
        <end position="370"/>
    </location>
</feature>
<accession>A0A1B0DG45</accession>
<feature type="compositionally biased region" description="Basic and acidic residues" evidence="1">
    <location>
        <begin position="471"/>
        <end position="483"/>
    </location>
</feature>
<name>A0A1B0DG45_PHLPP</name>